<dbReference type="WBParaSite" id="nRc.2.0.1.t44430-RA">
    <property type="protein sequence ID" value="nRc.2.0.1.t44430-RA"/>
    <property type="gene ID" value="nRc.2.0.1.g44430"/>
</dbReference>
<name>A0A915L142_ROMCU</name>
<reference evidence="2" key="1">
    <citation type="submission" date="2022-11" db="UniProtKB">
        <authorList>
            <consortium name="WormBaseParasite"/>
        </authorList>
    </citation>
    <scope>IDENTIFICATION</scope>
</reference>
<evidence type="ECO:0000313" key="2">
    <source>
        <dbReference type="WBParaSite" id="nRc.2.0.1.t44430-RA"/>
    </source>
</evidence>
<protein>
    <submittedName>
        <fullName evidence="2">Uncharacterized protein</fullName>
    </submittedName>
</protein>
<evidence type="ECO:0000313" key="1">
    <source>
        <dbReference type="Proteomes" id="UP000887565"/>
    </source>
</evidence>
<proteinExistence type="predicted"/>
<dbReference type="AlphaFoldDB" id="A0A915L142"/>
<accession>A0A915L142</accession>
<sequence length="80" mass="9309">MYGIDKLLIRNVNIERPFFGPRIPVKAFVQIKEAINRHSNVTMLYLNVERYFSNDVNEMESYQATDEHKADASVCNIRCA</sequence>
<organism evidence="1 2">
    <name type="scientific">Romanomermis culicivorax</name>
    <name type="common">Nematode worm</name>
    <dbReference type="NCBI Taxonomy" id="13658"/>
    <lineage>
        <taxon>Eukaryota</taxon>
        <taxon>Metazoa</taxon>
        <taxon>Ecdysozoa</taxon>
        <taxon>Nematoda</taxon>
        <taxon>Enoplea</taxon>
        <taxon>Dorylaimia</taxon>
        <taxon>Mermithida</taxon>
        <taxon>Mermithoidea</taxon>
        <taxon>Mermithidae</taxon>
        <taxon>Romanomermis</taxon>
    </lineage>
</organism>
<dbReference type="Proteomes" id="UP000887565">
    <property type="component" value="Unplaced"/>
</dbReference>
<keyword evidence="1" id="KW-1185">Reference proteome</keyword>